<keyword evidence="1" id="KW-0929">Antimicrobial</keyword>
<keyword evidence="2" id="KW-0044">Antibiotic</keyword>
<evidence type="ECO:0000259" key="6">
    <source>
        <dbReference type="Pfam" id="PF14436"/>
    </source>
</evidence>
<protein>
    <recommendedName>
        <fullName evidence="11">Pyosin/cloacin translocation domain-containing protein</fullName>
    </recommendedName>
</protein>
<dbReference type="GO" id="GO:0031640">
    <property type="term" value="P:killing of cells of another organism"/>
    <property type="evidence" value="ECO:0007669"/>
    <property type="project" value="UniProtKB-KW"/>
</dbReference>
<dbReference type="Pfam" id="PF14436">
    <property type="entry name" value="EndoU_bacteria"/>
    <property type="match status" value="1"/>
</dbReference>
<dbReference type="Proteomes" id="UP000196435">
    <property type="component" value="Unassembled WGS sequence"/>
</dbReference>
<evidence type="ECO:0000313" key="7">
    <source>
        <dbReference type="EMBL" id="PHM29432.1"/>
    </source>
</evidence>
<evidence type="ECO:0000313" key="9">
    <source>
        <dbReference type="Proteomes" id="UP000196435"/>
    </source>
</evidence>
<evidence type="ECO:0000256" key="2">
    <source>
        <dbReference type="ARBA" id="ARBA00023022"/>
    </source>
</evidence>
<dbReference type="RefSeq" id="WP_086954406.1">
    <property type="nucleotide sequence ID" value="NZ_CAWNQC010000285.1"/>
</dbReference>
<feature type="region of interest" description="Disordered" evidence="4">
    <location>
        <begin position="422"/>
        <end position="454"/>
    </location>
</feature>
<dbReference type="GO" id="GO:0004519">
    <property type="term" value="F:endonuclease activity"/>
    <property type="evidence" value="ECO:0007669"/>
    <property type="project" value="InterPro"/>
</dbReference>
<dbReference type="EMBL" id="FTLG01000241">
    <property type="protein sequence ID" value="SIP75143.1"/>
    <property type="molecule type" value="Genomic_DNA"/>
</dbReference>
<keyword evidence="3" id="KW-0078">Bacteriocin</keyword>
<dbReference type="GO" id="GO:0042742">
    <property type="term" value="P:defense response to bacterium"/>
    <property type="evidence" value="ECO:0007669"/>
    <property type="project" value="UniProtKB-KW"/>
</dbReference>
<dbReference type="InterPro" id="IPR036302">
    <property type="entry name" value="Pyosin/cloacin_T_dom_sf"/>
</dbReference>
<accession>A0A1N6N213</accession>
<dbReference type="SUPFAM" id="SSF69369">
    <property type="entry name" value="Cloacin translocation domain"/>
    <property type="match status" value="1"/>
</dbReference>
<keyword evidence="10" id="KW-1185">Reference proteome</keyword>
<evidence type="ECO:0000256" key="1">
    <source>
        <dbReference type="ARBA" id="ARBA00022529"/>
    </source>
</evidence>
<proteinExistence type="predicted"/>
<gene>
    <name evidence="7" type="ORF">Xinn_03700</name>
    <name evidence="8" type="ORF">XIS1_940007</name>
</gene>
<feature type="domain" description="Bacterial EndoU nuclease" evidence="6">
    <location>
        <begin position="527"/>
        <end position="636"/>
    </location>
</feature>
<dbReference type="Proteomes" id="UP000224871">
    <property type="component" value="Unassembled WGS sequence"/>
</dbReference>
<dbReference type="EMBL" id="NIBU01000083">
    <property type="protein sequence ID" value="PHM29432.1"/>
    <property type="molecule type" value="Genomic_DNA"/>
</dbReference>
<reference evidence="9" key="2">
    <citation type="submission" date="2016-12" db="EMBL/GenBank/DDBJ databases">
        <authorList>
            <person name="Gaudriault S."/>
        </authorList>
    </citation>
    <scope>NUCLEOTIDE SEQUENCE [LARGE SCALE GENOMIC DNA]</scope>
    <source>
        <strain evidence="9">HGB1681 (deposited as PTA-6826 in the American Type Culture Collection)</strain>
    </source>
</reference>
<reference evidence="7 10" key="3">
    <citation type="journal article" date="2017" name="Nat. Microbiol.">
        <title>Natural product diversity associated with the nematode symbionts Photorhabdus and Xenorhabdus.</title>
        <authorList>
            <person name="Tobias N.J."/>
            <person name="Wolff H."/>
            <person name="Djahanschiri B."/>
            <person name="Grundmann F."/>
            <person name="Kronenwerth M."/>
            <person name="Shi Y.M."/>
            <person name="Simonyi S."/>
            <person name="Grun P."/>
            <person name="Shapiro-Ilan D."/>
            <person name="Pidot S.J."/>
            <person name="Stinear T.P."/>
            <person name="Ebersberger I."/>
            <person name="Bode H.B."/>
        </authorList>
    </citation>
    <scope>NUCLEOTIDE SEQUENCE [LARGE SCALE GENOMIC DNA]</scope>
    <source>
        <strain evidence="7 10">DSM 16336</strain>
    </source>
</reference>
<dbReference type="AlphaFoldDB" id="A0A1N6N213"/>
<dbReference type="InterPro" id="IPR016128">
    <property type="entry name" value="Pyosin/cloacin_T_dom"/>
</dbReference>
<sequence>MSETGRLDGVACDKVFTHWLEFQLTDNQGKPLGGLPYTLKSWDGIVKASGVTDGQGILKEENLPPKPMILHVDGQKLAEQLVEKSPSEVIETPKGTGAYHQLVPGDISDATPDVKGWTQDALLASRYYPDPGYPGFIARPGHNRRHVLEIARIAKPVFAKSCLQPAGCTDAGTETEPHTNFGEMQVIEPAYGMVPLSPQMLVRMGGTRILTALGAKAGSAMNRGNELETEEIIRILISKSSQSQQNNVGVFRSAPATSSYFAMQTFLTTAGVMLRNLWGDSDKDKDLLSPESLKEIADAKGTVETRVRYRFVENAQTGQLTAVGYHTAENAGMEKVKVRHVQYNESLNRYEFREDGASSPALVWYADALTGELSQSDLNQSVPQNSTVNAKVAVLDPQATGQTPGLPIPEERGWRDGAYVNPQQDPNEIGGNSTTTPIPDAREHGPTKLTTPAPQEKDFRDYILIFPVSNIPAIYVYLSNSYGDNDSHITSAITDDIVRHASKGDWTEATDMPPKIRKTFPNGRLKSGGHGQSAIQELESRGITYNVEHTYPNGVRVGNVPSHPSKLKKTGIGQSWFPEDWTDVDIKNAGKEILNSSNSVTTDMASGGTMTSGTHNGVFIRVILDPEGGGSIFPDNKIQP</sequence>
<dbReference type="Pfam" id="PF06958">
    <property type="entry name" value="Pyocin_S"/>
    <property type="match status" value="2"/>
</dbReference>
<dbReference type="OrthoDB" id="982153at2"/>
<feature type="domain" description="Pyosin/cloacin translocation" evidence="5">
    <location>
        <begin position="293"/>
        <end position="424"/>
    </location>
</feature>
<feature type="domain" description="Pyosin/cloacin translocation" evidence="5">
    <location>
        <begin position="434"/>
        <end position="477"/>
    </location>
</feature>
<dbReference type="InterPro" id="IPR029501">
    <property type="entry name" value="EndoU_bac"/>
</dbReference>
<evidence type="ECO:0000313" key="8">
    <source>
        <dbReference type="EMBL" id="SIP75143.1"/>
    </source>
</evidence>
<organism evidence="8 9">
    <name type="scientific">Xenorhabdus innexi</name>
    <dbReference type="NCBI Taxonomy" id="290109"/>
    <lineage>
        <taxon>Bacteria</taxon>
        <taxon>Pseudomonadati</taxon>
        <taxon>Pseudomonadota</taxon>
        <taxon>Gammaproteobacteria</taxon>
        <taxon>Enterobacterales</taxon>
        <taxon>Morganellaceae</taxon>
        <taxon>Xenorhabdus</taxon>
    </lineage>
</organism>
<feature type="compositionally biased region" description="Polar residues" evidence="4">
    <location>
        <begin position="422"/>
        <end position="437"/>
    </location>
</feature>
<evidence type="ECO:0000259" key="5">
    <source>
        <dbReference type="Pfam" id="PF06958"/>
    </source>
</evidence>
<name>A0A1N6N213_9GAMM</name>
<evidence type="ECO:0008006" key="11">
    <source>
        <dbReference type="Google" id="ProtNLM"/>
    </source>
</evidence>
<evidence type="ECO:0000256" key="4">
    <source>
        <dbReference type="SAM" id="MobiDB-lite"/>
    </source>
</evidence>
<evidence type="ECO:0000256" key="3">
    <source>
        <dbReference type="ARBA" id="ARBA00023048"/>
    </source>
</evidence>
<reference evidence="8" key="1">
    <citation type="submission" date="2016-12" db="EMBL/GenBank/DDBJ databases">
        <authorList>
            <person name="Song W.-J."/>
            <person name="Kurnit D.M."/>
        </authorList>
    </citation>
    <scope>NUCLEOTIDE SEQUENCE [LARGE SCALE GENOMIC DNA]</scope>
    <source>
        <strain evidence="8">HGB1681</strain>
    </source>
</reference>
<evidence type="ECO:0000313" key="10">
    <source>
        <dbReference type="Proteomes" id="UP000224871"/>
    </source>
</evidence>